<feature type="transmembrane region" description="Helical" evidence="7">
    <location>
        <begin position="122"/>
        <end position="142"/>
    </location>
</feature>
<sequence length="251" mass="26814">MIGQLPDVVLALFLIFCRVGTCLLVMPGVSSARIPAQVRLFLSFAVSLALAPSLLPLVQPLVEAGSESEHLHLIFSEAMIGFFIGMLGRSFMLALNFAGHVVANCIGMGQALGNAIEDHDQSAAITSFITMTATTLIFVLNLHAEIARALVASYSALQPSIGFTAQASLIAITDNLSEAFFLCLRISSPFIIYAVIVNVAIGLANKLTPTIPIYFISLPFVLAGGVLLFAYTIGDFLTIFMLAFQNWVLNG</sequence>
<dbReference type="GO" id="GO:0006605">
    <property type="term" value="P:protein targeting"/>
    <property type="evidence" value="ECO:0007669"/>
    <property type="project" value="InterPro"/>
</dbReference>
<comment type="caution">
    <text evidence="8">The sequence shown here is derived from an EMBL/GenBank/DDBJ whole genome shotgun (WGS) entry which is preliminary data.</text>
</comment>
<feature type="transmembrane region" description="Helical" evidence="7">
    <location>
        <begin position="179"/>
        <end position="201"/>
    </location>
</feature>
<feature type="transmembrane region" description="Helical" evidence="7">
    <location>
        <begin position="38"/>
        <end position="58"/>
    </location>
</feature>
<proteinExistence type="inferred from homology"/>
<dbReference type="GO" id="GO:0005886">
    <property type="term" value="C:plasma membrane"/>
    <property type="evidence" value="ECO:0007669"/>
    <property type="project" value="UniProtKB-SubCell"/>
</dbReference>
<protein>
    <submittedName>
        <fullName evidence="8">Flagellar type III secretion system protein FliR</fullName>
    </submittedName>
</protein>
<dbReference type="PANTHER" id="PTHR30065">
    <property type="entry name" value="FLAGELLAR BIOSYNTHETIC PROTEIN FLIR"/>
    <property type="match status" value="1"/>
</dbReference>
<dbReference type="RefSeq" id="WP_134762576.1">
    <property type="nucleotide sequence ID" value="NZ_SOZD01000004.1"/>
</dbReference>
<dbReference type="Proteomes" id="UP000298179">
    <property type="component" value="Unassembled WGS sequence"/>
</dbReference>
<reference evidence="8 9" key="1">
    <citation type="submission" date="2019-03" db="EMBL/GenBank/DDBJ databases">
        <title>Jiella endophytica sp. nov., a novel endophytic bacterium isolated from root of Ficus microcarpa Linn. f.</title>
        <authorList>
            <person name="Tuo L."/>
        </authorList>
    </citation>
    <scope>NUCLEOTIDE SEQUENCE [LARGE SCALE GENOMIC DNA]</scope>
    <source>
        <strain evidence="8 9">CBS5Q-3</strain>
    </source>
</reference>
<keyword evidence="8" id="KW-0966">Cell projection</keyword>
<feature type="transmembrane region" description="Helical" evidence="7">
    <location>
        <begin position="70"/>
        <end position="88"/>
    </location>
</feature>
<dbReference type="OrthoDB" id="9779817at2"/>
<keyword evidence="6 7" id="KW-0472">Membrane</keyword>
<name>A0A4Y8RG11_9HYPH</name>
<organism evidence="8 9">
    <name type="scientific">Jiella endophytica</name>
    <dbReference type="NCBI Taxonomy" id="2558362"/>
    <lineage>
        <taxon>Bacteria</taxon>
        <taxon>Pseudomonadati</taxon>
        <taxon>Pseudomonadota</taxon>
        <taxon>Alphaproteobacteria</taxon>
        <taxon>Hyphomicrobiales</taxon>
        <taxon>Aurantimonadaceae</taxon>
        <taxon>Jiella</taxon>
    </lineage>
</organism>
<comment type="similarity">
    <text evidence="2">Belongs to the FliR/MopE/SpaR family.</text>
</comment>
<feature type="transmembrane region" description="Helical" evidence="7">
    <location>
        <begin position="95"/>
        <end position="116"/>
    </location>
</feature>
<keyword evidence="3" id="KW-1003">Cell membrane</keyword>
<feature type="transmembrane region" description="Helical" evidence="7">
    <location>
        <begin position="154"/>
        <end position="173"/>
    </location>
</feature>
<dbReference type="AlphaFoldDB" id="A0A4Y8RG11"/>
<feature type="transmembrane region" description="Helical" evidence="7">
    <location>
        <begin position="6"/>
        <end position="26"/>
    </location>
</feature>
<evidence type="ECO:0000256" key="1">
    <source>
        <dbReference type="ARBA" id="ARBA00004651"/>
    </source>
</evidence>
<dbReference type="PRINTS" id="PR00953">
    <property type="entry name" value="TYPE3IMRPROT"/>
</dbReference>
<evidence type="ECO:0000256" key="4">
    <source>
        <dbReference type="ARBA" id="ARBA00022692"/>
    </source>
</evidence>
<keyword evidence="8" id="KW-0969">Cilium</keyword>
<feature type="transmembrane region" description="Helical" evidence="7">
    <location>
        <begin position="213"/>
        <end position="244"/>
    </location>
</feature>
<dbReference type="Pfam" id="PF01311">
    <property type="entry name" value="Bac_export_1"/>
    <property type="match status" value="1"/>
</dbReference>
<evidence type="ECO:0000256" key="2">
    <source>
        <dbReference type="ARBA" id="ARBA00009772"/>
    </source>
</evidence>
<evidence type="ECO:0000313" key="9">
    <source>
        <dbReference type="Proteomes" id="UP000298179"/>
    </source>
</evidence>
<evidence type="ECO:0000256" key="7">
    <source>
        <dbReference type="SAM" id="Phobius"/>
    </source>
</evidence>
<accession>A0A4Y8RG11</accession>
<dbReference type="PANTHER" id="PTHR30065:SF1">
    <property type="entry name" value="SURFACE PRESENTATION OF ANTIGENS PROTEIN SPAR"/>
    <property type="match status" value="1"/>
</dbReference>
<keyword evidence="5 7" id="KW-1133">Transmembrane helix</keyword>
<evidence type="ECO:0000313" key="8">
    <source>
        <dbReference type="EMBL" id="TFF21693.1"/>
    </source>
</evidence>
<comment type="subcellular location">
    <subcellularLocation>
        <location evidence="1">Cell membrane</location>
        <topology evidence="1">Multi-pass membrane protein</topology>
    </subcellularLocation>
</comment>
<keyword evidence="9" id="KW-1185">Reference proteome</keyword>
<keyword evidence="4 7" id="KW-0812">Transmembrane</keyword>
<evidence type="ECO:0000256" key="6">
    <source>
        <dbReference type="ARBA" id="ARBA00023136"/>
    </source>
</evidence>
<evidence type="ECO:0000256" key="3">
    <source>
        <dbReference type="ARBA" id="ARBA00022475"/>
    </source>
</evidence>
<dbReference type="EMBL" id="SOZD01000004">
    <property type="protein sequence ID" value="TFF21693.1"/>
    <property type="molecule type" value="Genomic_DNA"/>
</dbReference>
<keyword evidence="8" id="KW-0282">Flagellum</keyword>
<gene>
    <name evidence="8" type="primary">fliR</name>
    <name evidence="8" type="ORF">E3C22_13455</name>
</gene>
<dbReference type="InterPro" id="IPR002010">
    <property type="entry name" value="T3SS_IM_R"/>
</dbReference>
<evidence type="ECO:0000256" key="5">
    <source>
        <dbReference type="ARBA" id="ARBA00022989"/>
    </source>
</evidence>